<dbReference type="AlphaFoldDB" id="A0A7D3XCK7"/>
<feature type="region of interest" description="Disordered" evidence="1">
    <location>
        <begin position="197"/>
        <end position="218"/>
    </location>
</feature>
<gene>
    <name evidence="3" type="ORF">HQR01_11215</name>
</gene>
<feature type="transmembrane region" description="Helical" evidence="2">
    <location>
        <begin position="74"/>
        <end position="94"/>
    </location>
</feature>
<feature type="compositionally biased region" description="Pro residues" evidence="1">
    <location>
        <begin position="205"/>
        <end position="218"/>
    </location>
</feature>
<feature type="transmembrane region" description="Helical" evidence="2">
    <location>
        <begin position="45"/>
        <end position="67"/>
    </location>
</feature>
<evidence type="ECO:0000256" key="1">
    <source>
        <dbReference type="SAM" id="MobiDB-lite"/>
    </source>
</evidence>
<evidence type="ECO:0000313" key="3">
    <source>
        <dbReference type="EMBL" id="QKG71880.1"/>
    </source>
</evidence>
<evidence type="ECO:0000313" key="4">
    <source>
        <dbReference type="Proteomes" id="UP000504693"/>
    </source>
</evidence>
<dbReference type="KEGG" id="emv:HQR01_11215"/>
<organism evidence="3 4">
    <name type="scientific">Erythrobacter mangrovi</name>
    <dbReference type="NCBI Taxonomy" id="2739433"/>
    <lineage>
        <taxon>Bacteria</taxon>
        <taxon>Pseudomonadati</taxon>
        <taxon>Pseudomonadota</taxon>
        <taxon>Alphaproteobacteria</taxon>
        <taxon>Sphingomonadales</taxon>
        <taxon>Erythrobacteraceae</taxon>
        <taxon>Erythrobacter/Porphyrobacter group</taxon>
        <taxon>Erythrobacter</taxon>
    </lineage>
</organism>
<protein>
    <submittedName>
        <fullName evidence="3">Uncharacterized protein</fullName>
    </submittedName>
</protein>
<feature type="transmembrane region" description="Helical" evidence="2">
    <location>
        <begin position="164"/>
        <end position="184"/>
    </location>
</feature>
<dbReference type="RefSeq" id="WP_173214946.1">
    <property type="nucleotide sequence ID" value="NZ_CP053921.1"/>
</dbReference>
<evidence type="ECO:0000256" key="2">
    <source>
        <dbReference type="SAM" id="Phobius"/>
    </source>
</evidence>
<sequence length="218" mass="22938">MPGIIERMKSVEGLIKAIAALLALLPAFALLKGVVNIPPDVDDLITFISAAVGLVVVVVVLLATRWIDATRNRWVGLGALLAVIVGAGTAVAYFDYAGDHIVVIPAMDEEDSERIVIPDAPSDELQALVRPYGGDYVEAMQLHVRRDRIRQLVESENTGATVRIIVLLVLAQILVTGGLVLGLWKLAGAMRKDEGVAAADASVPSPSPPADPAMPPGG</sequence>
<accession>A0A7D3XCK7</accession>
<proteinExistence type="predicted"/>
<dbReference type="EMBL" id="CP053921">
    <property type="protein sequence ID" value="QKG71880.1"/>
    <property type="molecule type" value="Genomic_DNA"/>
</dbReference>
<reference evidence="3 4" key="1">
    <citation type="submission" date="2020-05" db="EMBL/GenBank/DDBJ databases">
        <title>Erythrobacter mangrovi sp. nov., isolated from rhizosphere soil of mangrove plant (Kandelia candel).</title>
        <authorList>
            <person name="Ye Y.H."/>
        </authorList>
    </citation>
    <scope>NUCLEOTIDE SEQUENCE [LARGE SCALE GENOMIC DNA]</scope>
    <source>
        <strain evidence="3 4">EB310</strain>
    </source>
</reference>
<name>A0A7D3XCK7_9SPHN</name>
<keyword evidence="2" id="KW-0812">Transmembrane</keyword>
<keyword evidence="4" id="KW-1185">Reference proteome</keyword>
<keyword evidence="2" id="KW-1133">Transmembrane helix</keyword>
<dbReference type="Proteomes" id="UP000504693">
    <property type="component" value="Chromosome"/>
</dbReference>
<keyword evidence="2" id="KW-0472">Membrane</keyword>